<dbReference type="RefSeq" id="WP_343880808.1">
    <property type="nucleotide sequence ID" value="NZ_BAAAFO010000002.1"/>
</dbReference>
<keyword evidence="1" id="KW-0732">Signal</keyword>
<accession>A0ABN0UCQ9</accession>
<evidence type="ECO:0000313" key="3">
    <source>
        <dbReference type="Proteomes" id="UP001500657"/>
    </source>
</evidence>
<proteinExistence type="predicted"/>
<evidence type="ECO:0000313" key="2">
    <source>
        <dbReference type="EMBL" id="GAA0246293.1"/>
    </source>
</evidence>
<keyword evidence="3" id="KW-1185">Reference proteome</keyword>
<dbReference type="Gene3D" id="3.30.1150.10">
    <property type="match status" value="1"/>
</dbReference>
<protein>
    <recommendedName>
        <fullName evidence="4">Lipoprotein</fullName>
    </recommendedName>
</protein>
<gene>
    <name evidence="2" type="ORF">GCM10009126_09850</name>
</gene>
<evidence type="ECO:0000256" key="1">
    <source>
        <dbReference type="SAM" id="SignalP"/>
    </source>
</evidence>
<dbReference type="Proteomes" id="UP001500657">
    <property type="component" value="Unassembled WGS sequence"/>
</dbReference>
<dbReference type="PROSITE" id="PS51257">
    <property type="entry name" value="PROKAR_LIPOPROTEIN"/>
    <property type="match status" value="1"/>
</dbReference>
<reference evidence="2 3" key="1">
    <citation type="journal article" date="2019" name="Int. J. Syst. Evol. Microbiol.">
        <title>The Global Catalogue of Microorganisms (GCM) 10K type strain sequencing project: providing services to taxonomists for standard genome sequencing and annotation.</title>
        <authorList>
            <consortium name="The Broad Institute Genomics Platform"/>
            <consortium name="The Broad Institute Genome Sequencing Center for Infectious Disease"/>
            <person name="Wu L."/>
            <person name="Ma J."/>
        </authorList>
    </citation>
    <scope>NUCLEOTIDE SEQUENCE [LARGE SCALE GENOMIC DNA]</scope>
    <source>
        <strain evidence="2 3">JCM 16242</strain>
    </source>
</reference>
<comment type="caution">
    <text evidence="2">The sequence shown here is derived from an EMBL/GenBank/DDBJ whole genome shotgun (WGS) entry which is preliminary data.</text>
</comment>
<dbReference type="EMBL" id="BAAAFO010000002">
    <property type="protein sequence ID" value="GAA0246293.1"/>
    <property type="molecule type" value="Genomic_DNA"/>
</dbReference>
<name>A0ABN0UCQ9_9GAMM</name>
<feature type="chain" id="PRO_5045201749" description="Lipoprotein" evidence="1">
    <location>
        <begin position="27"/>
        <end position="181"/>
    </location>
</feature>
<organism evidence="2 3">
    <name type="scientific">Rhodanobacter caeni</name>
    <dbReference type="NCBI Taxonomy" id="657654"/>
    <lineage>
        <taxon>Bacteria</taxon>
        <taxon>Pseudomonadati</taxon>
        <taxon>Pseudomonadota</taxon>
        <taxon>Gammaproteobacteria</taxon>
        <taxon>Lysobacterales</taxon>
        <taxon>Rhodanobacteraceae</taxon>
        <taxon>Rhodanobacter</taxon>
    </lineage>
</organism>
<evidence type="ECO:0008006" key="4">
    <source>
        <dbReference type="Google" id="ProtNLM"/>
    </source>
</evidence>
<sequence length="181" mass="19278">MKRATLMRVAACGLLVLLTACTTVRPVPPPPPSGDASWRQVAAPGTVRYQLAMGDVSSGGTPFKRVAPTYPAGLLAACPPPQEVQALLIVGDEGTVNEVRVADEAKADASRRAFIAAVRTAAMQWEFNPLTINHWAADGHGDSHVVDSETKPFSLNYVFRFECHAGKAAVWSGASRNSVEH</sequence>
<feature type="signal peptide" evidence="1">
    <location>
        <begin position="1"/>
        <end position="26"/>
    </location>
</feature>